<organism evidence="1 2">
    <name type="scientific">Phaseolus angularis</name>
    <name type="common">Azuki bean</name>
    <name type="synonym">Vigna angularis</name>
    <dbReference type="NCBI Taxonomy" id="3914"/>
    <lineage>
        <taxon>Eukaryota</taxon>
        <taxon>Viridiplantae</taxon>
        <taxon>Streptophyta</taxon>
        <taxon>Embryophyta</taxon>
        <taxon>Tracheophyta</taxon>
        <taxon>Spermatophyta</taxon>
        <taxon>Magnoliopsida</taxon>
        <taxon>eudicotyledons</taxon>
        <taxon>Gunneridae</taxon>
        <taxon>Pentapetalae</taxon>
        <taxon>rosids</taxon>
        <taxon>fabids</taxon>
        <taxon>Fabales</taxon>
        <taxon>Fabaceae</taxon>
        <taxon>Papilionoideae</taxon>
        <taxon>50 kb inversion clade</taxon>
        <taxon>NPAAA clade</taxon>
        <taxon>indigoferoid/millettioid clade</taxon>
        <taxon>Phaseoleae</taxon>
        <taxon>Vigna</taxon>
    </lineage>
</organism>
<name>A0A0L9UYY8_PHAAN</name>
<proteinExistence type="predicted"/>
<evidence type="ECO:0000313" key="1">
    <source>
        <dbReference type="EMBL" id="KOM47807.1"/>
    </source>
</evidence>
<reference evidence="2" key="1">
    <citation type="journal article" date="2015" name="Proc. Natl. Acad. Sci. U.S.A.">
        <title>Genome sequencing of adzuki bean (Vigna angularis) provides insight into high starch and low fat accumulation and domestication.</title>
        <authorList>
            <person name="Yang K."/>
            <person name="Tian Z."/>
            <person name="Chen C."/>
            <person name="Luo L."/>
            <person name="Zhao B."/>
            <person name="Wang Z."/>
            <person name="Yu L."/>
            <person name="Li Y."/>
            <person name="Sun Y."/>
            <person name="Li W."/>
            <person name="Chen Y."/>
            <person name="Li Y."/>
            <person name="Zhang Y."/>
            <person name="Ai D."/>
            <person name="Zhao J."/>
            <person name="Shang C."/>
            <person name="Ma Y."/>
            <person name="Wu B."/>
            <person name="Wang M."/>
            <person name="Gao L."/>
            <person name="Sun D."/>
            <person name="Zhang P."/>
            <person name="Guo F."/>
            <person name="Wang W."/>
            <person name="Li Y."/>
            <person name="Wang J."/>
            <person name="Varshney R.K."/>
            <person name="Wang J."/>
            <person name="Ling H.Q."/>
            <person name="Wan P."/>
        </authorList>
    </citation>
    <scope>NUCLEOTIDE SEQUENCE</scope>
    <source>
        <strain evidence="2">cv. Jingnong 6</strain>
    </source>
</reference>
<dbReference type="AlphaFoldDB" id="A0A0L9UYY8"/>
<dbReference type="EMBL" id="CM003377">
    <property type="protein sequence ID" value="KOM47807.1"/>
    <property type="molecule type" value="Genomic_DNA"/>
</dbReference>
<dbReference type="Proteomes" id="UP000053144">
    <property type="component" value="Chromosome 7"/>
</dbReference>
<evidence type="ECO:0000313" key="2">
    <source>
        <dbReference type="Proteomes" id="UP000053144"/>
    </source>
</evidence>
<protein>
    <submittedName>
        <fullName evidence="1">Uncharacterized protein</fullName>
    </submittedName>
</protein>
<gene>
    <name evidence="1" type="ORF">LR48_Vigan07g151100</name>
</gene>
<sequence>MELAKKSVPLEVVDLTIDEVSEVPERVYEDSKLGQGLDVEEALEEPVKEASLGDVSSGGTPSLLPLNLRDMLDLFYWDSESSFRMEHSLTIMPDFPSLWHLETCGGFMKSDSLSSPYE</sequence>
<dbReference type="Gramene" id="KOM47807">
    <property type="protein sequence ID" value="KOM47807"/>
    <property type="gene ID" value="LR48_Vigan07g151100"/>
</dbReference>
<accession>A0A0L9UYY8</accession>